<dbReference type="InterPro" id="IPR003917">
    <property type="entry name" value="NADH_UbQ_OxRdtase_chain2"/>
</dbReference>
<geneLocation type="mitochondrion" evidence="20"/>
<feature type="transmembrane region" description="Helical" evidence="18">
    <location>
        <begin position="27"/>
        <end position="46"/>
    </location>
</feature>
<evidence type="ECO:0000256" key="6">
    <source>
        <dbReference type="ARBA" id="ARBA00022448"/>
    </source>
</evidence>
<evidence type="ECO:0000256" key="8">
    <source>
        <dbReference type="ARBA" id="ARBA00022692"/>
    </source>
</evidence>
<evidence type="ECO:0000256" key="1">
    <source>
        <dbReference type="ARBA" id="ARBA00003257"/>
    </source>
</evidence>
<feature type="transmembrane region" description="Helical" evidence="18">
    <location>
        <begin position="58"/>
        <end position="77"/>
    </location>
</feature>
<dbReference type="PANTHER" id="PTHR46552">
    <property type="entry name" value="NADH-UBIQUINONE OXIDOREDUCTASE CHAIN 2"/>
    <property type="match status" value="1"/>
</dbReference>
<evidence type="ECO:0000256" key="5">
    <source>
        <dbReference type="ARBA" id="ARBA00021008"/>
    </source>
</evidence>
<evidence type="ECO:0000256" key="13">
    <source>
        <dbReference type="ARBA" id="ARBA00023027"/>
    </source>
</evidence>
<dbReference type="EC" id="7.1.1.2" evidence="4 18"/>
<evidence type="ECO:0000256" key="15">
    <source>
        <dbReference type="ARBA" id="ARBA00023128"/>
    </source>
</evidence>
<feature type="transmembrane region" description="Helical" evidence="18">
    <location>
        <begin position="129"/>
        <end position="157"/>
    </location>
</feature>
<protein>
    <recommendedName>
        <fullName evidence="5 18">NADH-ubiquinone oxidoreductase chain 2</fullName>
        <ecNumber evidence="4 18">7.1.1.2</ecNumber>
    </recommendedName>
</protein>
<evidence type="ECO:0000313" key="20">
    <source>
        <dbReference type="EMBL" id="QHZ87490.1"/>
    </source>
</evidence>
<keyword evidence="7 18" id="KW-0679">Respiratory chain</keyword>
<dbReference type="InterPro" id="IPR050175">
    <property type="entry name" value="Complex_I_Subunit_2"/>
</dbReference>
<comment type="function">
    <text evidence="18">Core subunit of the mitochondrial membrane respiratory chain NADH dehydrogenase (Complex I) which catalyzes electron transfer from NADH through the respiratory chain, using ubiquinone as an electron acceptor. Essential for the catalytic activity and assembly of complex I.</text>
</comment>
<proteinExistence type="inferred from homology"/>
<keyword evidence="12 18" id="KW-1133">Transmembrane helix</keyword>
<keyword evidence="9 18" id="KW-0999">Mitochondrion inner membrane</keyword>
<comment type="catalytic activity">
    <reaction evidence="17 18">
        <text>a ubiquinone + NADH + 5 H(+)(in) = a ubiquinol + NAD(+) + 4 H(+)(out)</text>
        <dbReference type="Rhea" id="RHEA:29091"/>
        <dbReference type="Rhea" id="RHEA-COMP:9565"/>
        <dbReference type="Rhea" id="RHEA-COMP:9566"/>
        <dbReference type="ChEBI" id="CHEBI:15378"/>
        <dbReference type="ChEBI" id="CHEBI:16389"/>
        <dbReference type="ChEBI" id="CHEBI:17976"/>
        <dbReference type="ChEBI" id="CHEBI:57540"/>
        <dbReference type="ChEBI" id="CHEBI:57945"/>
        <dbReference type="EC" id="7.1.1.2"/>
    </reaction>
</comment>
<comment type="subcellular location">
    <subcellularLocation>
        <location evidence="2 18">Mitochondrion inner membrane</location>
        <topology evidence="2 18">Multi-pass membrane protein</topology>
    </subcellularLocation>
</comment>
<reference evidence="20" key="1">
    <citation type="journal article" date="2019" name="Sci. Rep.">
        <title>The mitochondrial genomes of palaeopteran insects and insights into the early insect relationships.</title>
        <authorList>
            <person name="Song N."/>
            <person name="Li X."/>
            <person name="Yin X."/>
            <person name="Li X."/>
            <person name="Yin J."/>
            <person name="Pan P."/>
        </authorList>
    </citation>
    <scope>NUCLEOTIDE SEQUENCE</scope>
</reference>
<keyword evidence="6" id="KW-0813">Transport</keyword>
<dbReference type="GO" id="GO:0005743">
    <property type="term" value="C:mitochondrial inner membrane"/>
    <property type="evidence" value="ECO:0007669"/>
    <property type="project" value="UniProtKB-SubCell"/>
</dbReference>
<sequence length="330" mass="37872">MKWNLSKMMFLSSMITGTTITISSKTWIMMWIGLEMNLLSFIPLMAQNKNPYETEASMKYFMTQAMASMIMLMALILSDMKMETEIPKMMMLTAIFIKMGAAPFHMWFPSVMQGLSWMNCLLLMTWQKIAPMIMTSYLMSTGLLSNLIIILSVLVGAGGGFNQTSIRKMMAYSSISHIGWLLTALIMSMTFWLIYFLIYTLMNIAVIAMMMQNKIYHLKQIFSMKMNNNVKLAMFTSILSLGGLPPFLGFLPKWMIIQNSMTSDNKINIMIMIMTTMVTLYFYLRMTYSAFTLNSQLTSWTNSNFNKNSTMMTTIISMMGIPFIVMISLY</sequence>
<evidence type="ECO:0000256" key="17">
    <source>
        <dbReference type="ARBA" id="ARBA00049551"/>
    </source>
</evidence>
<dbReference type="GO" id="GO:0008137">
    <property type="term" value="F:NADH dehydrogenase (ubiquinone) activity"/>
    <property type="evidence" value="ECO:0007669"/>
    <property type="project" value="UniProtKB-EC"/>
</dbReference>
<evidence type="ECO:0000256" key="3">
    <source>
        <dbReference type="ARBA" id="ARBA00007012"/>
    </source>
</evidence>
<evidence type="ECO:0000256" key="11">
    <source>
        <dbReference type="ARBA" id="ARBA00022982"/>
    </source>
</evidence>
<keyword evidence="16 18" id="KW-0472">Membrane</keyword>
<evidence type="ECO:0000256" key="12">
    <source>
        <dbReference type="ARBA" id="ARBA00022989"/>
    </source>
</evidence>
<dbReference type="Pfam" id="PF00361">
    <property type="entry name" value="Proton_antipo_M"/>
    <property type="match status" value="1"/>
</dbReference>
<dbReference type="InterPro" id="IPR001750">
    <property type="entry name" value="ND/Mrp_TM"/>
</dbReference>
<feature type="transmembrane region" description="Helical" evidence="18">
    <location>
        <begin position="89"/>
        <end position="109"/>
    </location>
</feature>
<evidence type="ECO:0000256" key="16">
    <source>
        <dbReference type="ARBA" id="ARBA00023136"/>
    </source>
</evidence>
<feature type="transmembrane region" description="Helical" evidence="18">
    <location>
        <begin position="309"/>
        <end position="329"/>
    </location>
</feature>
<evidence type="ECO:0000256" key="9">
    <source>
        <dbReference type="ARBA" id="ARBA00022792"/>
    </source>
</evidence>
<evidence type="ECO:0000259" key="19">
    <source>
        <dbReference type="Pfam" id="PF00361"/>
    </source>
</evidence>
<dbReference type="AlphaFoldDB" id="A0A6C0R3P6"/>
<evidence type="ECO:0000256" key="14">
    <source>
        <dbReference type="ARBA" id="ARBA00023075"/>
    </source>
</evidence>
<keyword evidence="8 18" id="KW-0812">Transmembrane</keyword>
<gene>
    <name evidence="20" type="primary">nad2</name>
</gene>
<evidence type="ECO:0000256" key="7">
    <source>
        <dbReference type="ARBA" id="ARBA00022660"/>
    </source>
</evidence>
<dbReference type="GO" id="GO:0006120">
    <property type="term" value="P:mitochondrial electron transport, NADH to ubiquinone"/>
    <property type="evidence" value="ECO:0007669"/>
    <property type="project" value="InterPro"/>
</dbReference>
<organism evidence="20">
    <name type="scientific">Agriocnemis femina</name>
    <dbReference type="NCBI Taxonomy" id="1168618"/>
    <lineage>
        <taxon>Eukaryota</taxon>
        <taxon>Metazoa</taxon>
        <taxon>Ecdysozoa</taxon>
        <taxon>Arthropoda</taxon>
        <taxon>Hexapoda</taxon>
        <taxon>Insecta</taxon>
        <taxon>Pterygota</taxon>
        <taxon>Palaeoptera</taxon>
        <taxon>Odonata</taxon>
        <taxon>Zygoptera</taxon>
        <taxon>Coenagrionidae</taxon>
        <taxon>Agriocnemis</taxon>
    </lineage>
</organism>
<evidence type="ECO:0000256" key="18">
    <source>
        <dbReference type="RuleBase" id="RU003403"/>
    </source>
</evidence>
<evidence type="ECO:0000256" key="4">
    <source>
        <dbReference type="ARBA" id="ARBA00012944"/>
    </source>
</evidence>
<keyword evidence="14 18" id="KW-0830">Ubiquinone</keyword>
<evidence type="ECO:0000256" key="10">
    <source>
        <dbReference type="ARBA" id="ARBA00022967"/>
    </source>
</evidence>
<name>A0A6C0R3P6_9ODON</name>
<dbReference type="PANTHER" id="PTHR46552:SF1">
    <property type="entry name" value="NADH-UBIQUINONE OXIDOREDUCTASE CHAIN 2"/>
    <property type="match status" value="1"/>
</dbReference>
<dbReference type="EMBL" id="MK951667">
    <property type="protein sequence ID" value="QHZ87490.1"/>
    <property type="molecule type" value="Genomic_DNA"/>
</dbReference>
<comment type="similarity">
    <text evidence="3 18">Belongs to the complex I subunit 2 family.</text>
</comment>
<keyword evidence="15 18" id="KW-0496">Mitochondrion</keyword>
<feature type="transmembrane region" description="Helical" evidence="18">
    <location>
        <begin position="267"/>
        <end position="288"/>
    </location>
</feature>
<accession>A0A6C0R3P6</accession>
<feature type="transmembrane region" description="Helical" evidence="18">
    <location>
        <begin position="232"/>
        <end position="255"/>
    </location>
</feature>
<dbReference type="PRINTS" id="PR01436">
    <property type="entry name" value="NADHDHGNASE2"/>
</dbReference>
<keyword evidence="10 18" id="KW-1278">Translocase</keyword>
<evidence type="ECO:0000256" key="2">
    <source>
        <dbReference type="ARBA" id="ARBA00004448"/>
    </source>
</evidence>
<comment type="function">
    <text evidence="1">Core subunit of the mitochondrial membrane respiratory chain NADH dehydrogenase (Complex I) that is believed to belong to the minimal assembly required for catalysis. Complex I functions in the transfer of electrons from NADH to the respiratory chain. The immediate electron acceptor for the enzyme is believed to be ubiquinone.</text>
</comment>
<feature type="domain" description="NADH:quinone oxidoreductase/Mrp antiporter transmembrane" evidence="19">
    <location>
        <begin position="24"/>
        <end position="278"/>
    </location>
</feature>
<keyword evidence="13 18" id="KW-0520">NAD</keyword>
<keyword evidence="11 18" id="KW-0249">Electron transport</keyword>